<evidence type="ECO:0000313" key="2">
    <source>
        <dbReference type="EMBL" id="MBM7491290.1"/>
    </source>
</evidence>
<name>A0ABS2LT27_9ACTN</name>
<proteinExistence type="predicted"/>
<evidence type="ECO:0008006" key="4">
    <source>
        <dbReference type="Google" id="ProtNLM"/>
    </source>
</evidence>
<evidence type="ECO:0000256" key="1">
    <source>
        <dbReference type="SAM" id="SignalP"/>
    </source>
</evidence>
<protein>
    <recommendedName>
        <fullName evidence="4">WxL domain-containing protein</fullName>
    </recommendedName>
</protein>
<dbReference type="Proteomes" id="UP000764837">
    <property type="component" value="Unassembled WGS sequence"/>
</dbReference>
<comment type="caution">
    <text evidence="2">The sequence shown here is derived from an EMBL/GenBank/DDBJ whole genome shotgun (WGS) entry which is preliminary data.</text>
</comment>
<feature type="signal peptide" evidence="1">
    <location>
        <begin position="1"/>
        <end position="26"/>
    </location>
</feature>
<organism evidence="2 3">
    <name type="scientific">Micromonospora luteifusca</name>
    <dbReference type="NCBI Taxonomy" id="709860"/>
    <lineage>
        <taxon>Bacteria</taxon>
        <taxon>Bacillati</taxon>
        <taxon>Actinomycetota</taxon>
        <taxon>Actinomycetes</taxon>
        <taxon>Micromonosporales</taxon>
        <taxon>Micromonosporaceae</taxon>
        <taxon>Micromonospora</taxon>
    </lineage>
</organism>
<keyword evidence="3" id="KW-1185">Reference proteome</keyword>
<reference evidence="2 3" key="1">
    <citation type="submission" date="2021-01" db="EMBL/GenBank/DDBJ databases">
        <title>Sequencing the genomes of 1000 actinobacteria strains.</title>
        <authorList>
            <person name="Klenk H.-P."/>
        </authorList>
    </citation>
    <scope>NUCLEOTIDE SEQUENCE [LARGE SCALE GENOMIC DNA]</scope>
    <source>
        <strain evidence="2 3">DSM 100204</strain>
    </source>
</reference>
<feature type="chain" id="PRO_5047370525" description="WxL domain-containing protein" evidence="1">
    <location>
        <begin position="27"/>
        <end position="187"/>
    </location>
</feature>
<sequence>MRTAKICLAGAAAAAMVGFLAAPASAAPTDTTTVTFEVLVGTLDIDAPATANLGSGAPGGIITGQLGTVTVTDSRGAANASWVATVTASVFQTGGGSPPETVLPEEIAYWSGPAVGTPPTTGDGTFTAGQPTAGDAALLSSVTPLTAFTHSGGTGGNSANWNPSLIVNVPLDSIAGTYTGTVTHSVA</sequence>
<dbReference type="RefSeq" id="WP_307813355.1">
    <property type="nucleotide sequence ID" value="NZ_JAFBBP010000001.1"/>
</dbReference>
<gene>
    <name evidence="2" type="ORF">JOD64_002512</name>
</gene>
<accession>A0ABS2LT27</accession>
<dbReference type="EMBL" id="JAFBBP010000001">
    <property type="protein sequence ID" value="MBM7491290.1"/>
    <property type="molecule type" value="Genomic_DNA"/>
</dbReference>
<evidence type="ECO:0000313" key="3">
    <source>
        <dbReference type="Proteomes" id="UP000764837"/>
    </source>
</evidence>
<keyword evidence="1" id="KW-0732">Signal</keyword>